<dbReference type="EMBL" id="BDEQ01000001">
    <property type="protein sequence ID" value="GAT99147.1"/>
    <property type="molecule type" value="Genomic_DNA"/>
</dbReference>
<dbReference type="Proteomes" id="UP000078387">
    <property type="component" value="Unassembled WGS sequence"/>
</dbReference>
<gene>
    <name evidence="1" type="ORF">CL6EHI_018260</name>
</gene>
<name>A0A5K1U2Q0_ENTHI</name>
<dbReference type="AlphaFoldDB" id="A0A5K1U2Q0"/>
<protein>
    <submittedName>
        <fullName evidence="1">Uncharacterized protein</fullName>
    </submittedName>
</protein>
<accession>A0A5K1U2Q0</accession>
<sequence>MTHLYCQRHFTITRENAIADFKTYKWIINLPWEFITSENYPKTIEVMNFVYFNLNGQLDIGVSCHASFNYDSPENDQMICFSTYGNMTPKHFNINKNITRIEIWFKDYKGKSIFPVGLWDEYFILELNLHY</sequence>
<dbReference type="VEuPathDB" id="AmoebaDB:EHI_018260"/>
<organism evidence="1 2">
    <name type="scientific">Entamoeba histolytica</name>
    <dbReference type="NCBI Taxonomy" id="5759"/>
    <lineage>
        <taxon>Eukaryota</taxon>
        <taxon>Amoebozoa</taxon>
        <taxon>Evosea</taxon>
        <taxon>Archamoebae</taxon>
        <taxon>Mastigamoebida</taxon>
        <taxon>Entamoebidae</taxon>
        <taxon>Entamoeba</taxon>
    </lineage>
</organism>
<comment type="caution">
    <text evidence="1">The sequence shown here is derived from an EMBL/GenBank/DDBJ whole genome shotgun (WGS) entry which is preliminary data.</text>
</comment>
<evidence type="ECO:0000313" key="1">
    <source>
        <dbReference type="EMBL" id="GAT99147.1"/>
    </source>
</evidence>
<proteinExistence type="predicted"/>
<dbReference type="VEuPathDB" id="AmoebaDB:EHI5A_213210"/>
<evidence type="ECO:0000313" key="2">
    <source>
        <dbReference type="Proteomes" id="UP000078387"/>
    </source>
</evidence>
<reference evidence="1 2" key="1">
    <citation type="submission" date="2016-05" db="EMBL/GenBank/DDBJ databases">
        <title>First whole genome sequencing of Entamoeba histolytica HM1:IMSS-clone-6.</title>
        <authorList>
            <person name="Mukherjee Avik.K."/>
            <person name="Izumyama S."/>
            <person name="Nakada-Tsukui K."/>
            <person name="Nozaki T."/>
        </authorList>
    </citation>
    <scope>NUCLEOTIDE SEQUENCE [LARGE SCALE GENOMIC DNA]</scope>
    <source>
        <strain evidence="1 2">HM1:IMSS clone 6</strain>
    </source>
</reference>